<comment type="caution">
    <text evidence="1">The sequence shown here is derived from an EMBL/GenBank/DDBJ whole genome shotgun (WGS) entry which is preliminary data.</text>
</comment>
<accession>A0AAN8P758</accession>
<evidence type="ECO:0000313" key="2">
    <source>
        <dbReference type="Proteomes" id="UP001347796"/>
    </source>
</evidence>
<dbReference type="AlphaFoldDB" id="A0AAN8P758"/>
<protein>
    <submittedName>
        <fullName evidence="1">Uncharacterized protein</fullName>
    </submittedName>
</protein>
<dbReference type="EMBL" id="JAZGQO010000012">
    <property type="protein sequence ID" value="KAK6172062.1"/>
    <property type="molecule type" value="Genomic_DNA"/>
</dbReference>
<name>A0AAN8P758_PATCE</name>
<dbReference type="Proteomes" id="UP001347796">
    <property type="component" value="Unassembled WGS sequence"/>
</dbReference>
<evidence type="ECO:0000313" key="1">
    <source>
        <dbReference type="EMBL" id="KAK6172062.1"/>
    </source>
</evidence>
<organism evidence="1 2">
    <name type="scientific">Patella caerulea</name>
    <name type="common">Rayed Mediterranean limpet</name>
    <dbReference type="NCBI Taxonomy" id="87958"/>
    <lineage>
        <taxon>Eukaryota</taxon>
        <taxon>Metazoa</taxon>
        <taxon>Spiralia</taxon>
        <taxon>Lophotrochozoa</taxon>
        <taxon>Mollusca</taxon>
        <taxon>Gastropoda</taxon>
        <taxon>Patellogastropoda</taxon>
        <taxon>Patelloidea</taxon>
        <taxon>Patellidae</taxon>
        <taxon>Patella</taxon>
    </lineage>
</organism>
<keyword evidence="2" id="KW-1185">Reference proteome</keyword>
<reference evidence="1 2" key="1">
    <citation type="submission" date="2024-01" db="EMBL/GenBank/DDBJ databases">
        <title>The genome of the rayed Mediterranean limpet Patella caerulea (Linnaeus, 1758).</title>
        <authorList>
            <person name="Anh-Thu Weber A."/>
            <person name="Halstead-Nussloch G."/>
        </authorList>
    </citation>
    <scope>NUCLEOTIDE SEQUENCE [LARGE SCALE GENOMIC DNA]</scope>
    <source>
        <strain evidence="1">AATW-2023a</strain>
        <tissue evidence="1">Whole specimen</tissue>
    </source>
</reference>
<proteinExistence type="predicted"/>
<gene>
    <name evidence="1" type="ORF">SNE40_018025</name>
</gene>
<sequence>MDETVTPFDNENNFDIEPALDIMDPEEMYDEFRDGNDNSSGYDFGIPKIFHADDISGNPVSDNIVNLVNVSTLKKVEIDKLASKYPFQRTARGEMRR</sequence>